<accession>A0ACC3SW80</accession>
<evidence type="ECO:0000313" key="1">
    <source>
        <dbReference type="EMBL" id="KAK9235394.1"/>
    </source>
</evidence>
<proteinExistence type="predicted"/>
<dbReference type="Proteomes" id="UP001433508">
    <property type="component" value="Unassembled WGS sequence"/>
</dbReference>
<dbReference type="EMBL" id="MU971417">
    <property type="protein sequence ID" value="KAK9235394.1"/>
    <property type="molecule type" value="Genomic_DNA"/>
</dbReference>
<name>A0ACC3SW80_LIPKO</name>
<evidence type="ECO:0000313" key="2">
    <source>
        <dbReference type="Proteomes" id="UP001433508"/>
    </source>
</evidence>
<organism evidence="1 2">
    <name type="scientific">Lipomyces kononenkoae</name>
    <name type="common">Yeast</name>
    <dbReference type="NCBI Taxonomy" id="34357"/>
    <lineage>
        <taxon>Eukaryota</taxon>
        <taxon>Fungi</taxon>
        <taxon>Dikarya</taxon>
        <taxon>Ascomycota</taxon>
        <taxon>Saccharomycotina</taxon>
        <taxon>Lipomycetes</taxon>
        <taxon>Lipomycetales</taxon>
        <taxon>Lipomycetaceae</taxon>
        <taxon>Lipomyces</taxon>
    </lineage>
</organism>
<comment type="caution">
    <text evidence="1">The sequence shown here is derived from an EMBL/GenBank/DDBJ whole genome shotgun (WGS) entry which is preliminary data.</text>
</comment>
<protein>
    <submittedName>
        <fullName evidence="1">Chaperonin 10-like protein</fullName>
    </submittedName>
</protein>
<keyword evidence="2" id="KW-1185">Reference proteome</keyword>
<reference evidence="2" key="1">
    <citation type="journal article" date="2024" name="Front. Bioeng. Biotechnol.">
        <title>Genome-scale model development and genomic sequencing of the oleaginous clade Lipomyces.</title>
        <authorList>
            <person name="Czajka J.J."/>
            <person name="Han Y."/>
            <person name="Kim J."/>
            <person name="Mondo S.J."/>
            <person name="Hofstad B.A."/>
            <person name="Robles A."/>
            <person name="Haridas S."/>
            <person name="Riley R."/>
            <person name="LaButti K."/>
            <person name="Pangilinan J."/>
            <person name="Andreopoulos W."/>
            <person name="Lipzen A."/>
            <person name="Yan J."/>
            <person name="Wang M."/>
            <person name="Ng V."/>
            <person name="Grigoriev I.V."/>
            <person name="Spatafora J.W."/>
            <person name="Magnuson J.K."/>
            <person name="Baker S.E."/>
            <person name="Pomraning K.R."/>
        </authorList>
    </citation>
    <scope>NUCLEOTIDE SEQUENCE [LARGE SCALE GENOMIC DNA]</scope>
    <source>
        <strain evidence="2">CBS 7786</strain>
    </source>
</reference>
<sequence length="357" mass="38506">MTINQNYSLVLQKVNHLSFEDRPKPVIVNETDVIVQILATGICGSDVHFYAHGCIGDFVVKKPLILGHESAGIVTKVGSEVTKVMVGDKICLEPGTPCHVCSLCLRGQYNHCAKMHFAAAPPVDGTLTKYFKIAETFCYKLPDNVSVDEGALMEPLSVAVHAVREAKITPGSSVVVFGAGPVGLLVAAVARNAYGASLTVIVDINEERLKFAKENFGVETYLSIKGRTAKEAGDNLVDVFDLNSERGFEFAIDATGVPYCIQSALYTLRPRGSFVQIGMGADNAELPISTICFHELNVRGSFRYNGGDFEQAVGLVARGIVDVKKLISSKVKFSQAKDAFEFVRQGKGLKTLISGPE</sequence>
<gene>
    <name evidence="1" type="ORF">V1525DRAFT_410043</name>
</gene>